<dbReference type="EMBL" id="JAHWGI010000083">
    <property type="protein sequence ID" value="KAK3908975.1"/>
    <property type="molecule type" value="Genomic_DNA"/>
</dbReference>
<name>A0AAE1L7B7_9NEOP</name>
<keyword evidence="1" id="KW-0472">Membrane</keyword>
<gene>
    <name evidence="2" type="ORF">KUF71_019231</name>
</gene>
<keyword evidence="1" id="KW-1133">Transmembrane helix</keyword>
<accession>A0AAE1L7B7</accession>
<evidence type="ECO:0000313" key="3">
    <source>
        <dbReference type="Proteomes" id="UP001219518"/>
    </source>
</evidence>
<feature type="transmembrane region" description="Helical" evidence="1">
    <location>
        <begin position="32"/>
        <end position="51"/>
    </location>
</feature>
<dbReference type="Proteomes" id="UP001219518">
    <property type="component" value="Unassembled WGS sequence"/>
</dbReference>
<evidence type="ECO:0000313" key="2">
    <source>
        <dbReference type="EMBL" id="KAK3908975.1"/>
    </source>
</evidence>
<evidence type="ECO:0000256" key="1">
    <source>
        <dbReference type="SAM" id="Phobius"/>
    </source>
</evidence>
<dbReference type="AlphaFoldDB" id="A0AAE1L7B7"/>
<organism evidence="2 3">
    <name type="scientific">Frankliniella fusca</name>
    <dbReference type="NCBI Taxonomy" id="407009"/>
    <lineage>
        <taxon>Eukaryota</taxon>
        <taxon>Metazoa</taxon>
        <taxon>Ecdysozoa</taxon>
        <taxon>Arthropoda</taxon>
        <taxon>Hexapoda</taxon>
        <taxon>Insecta</taxon>
        <taxon>Pterygota</taxon>
        <taxon>Neoptera</taxon>
        <taxon>Paraneoptera</taxon>
        <taxon>Thysanoptera</taxon>
        <taxon>Terebrantia</taxon>
        <taxon>Thripoidea</taxon>
        <taxon>Thripidae</taxon>
        <taxon>Frankliniella</taxon>
    </lineage>
</organism>
<reference evidence="2" key="2">
    <citation type="journal article" date="2023" name="BMC Genomics">
        <title>Pest status, molecular evolution, and epigenetic factors derived from the genome assembly of Frankliniella fusca, a thysanopteran phytovirus vector.</title>
        <authorList>
            <person name="Catto M.A."/>
            <person name="Labadie P.E."/>
            <person name="Jacobson A.L."/>
            <person name="Kennedy G.G."/>
            <person name="Srinivasan R."/>
            <person name="Hunt B.G."/>
        </authorList>
    </citation>
    <scope>NUCLEOTIDE SEQUENCE</scope>
    <source>
        <strain evidence="2">PL_HMW_Pooled</strain>
    </source>
</reference>
<keyword evidence="3" id="KW-1185">Reference proteome</keyword>
<proteinExistence type="predicted"/>
<reference evidence="2" key="1">
    <citation type="submission" date="2021-07" db="EMBL/GenBank/DDBJ databases">
        <authorList>
            <person name="Catto M.A."/>
            <person name="Jacobson A."/>
            <person name="Kennedy G."/>
            <person name="Labadie P."/>
            <person name="Hunt B.G."/>
            <person name="Srinivasan R."/>
        </authorList>
    </citation>
    <scope>NUCLEOTIDE SEQUENCE</scope>
    <source>
        <strain evidence="2">PL_HMW_Pooled</strain>
        <tissue evidence="2">Head</tissue>
    </source>
</reference>
<protein>
    <submittedName>
        <fullName evidence="2">Lysine-specific demethylase JMJ25</fullName>
    </submittedName>
</protein>
<comment type="caution">
    <text evidence="2">The sequence shown here is derived from an EMBL/GenBank/DDBJ whole genome shotgun (WGS) entry which is preliminary data.</text>
</comment>
<keyword evidence="1" id="KW-0812">Transmembrane</keyword>
<sequence length="66" mass="8010">MPTKNHLICQFFSQQIFKFYDQNFVLHKSFHVFKLFSSFTISSNSFFIFPLRKNLFSDFMMISLKL</sequence>